<evidence type="ECO:0000313" key="1">
    <source>
        <dbReference type="EMBL" id="KER30565.1"/>
    </source>
</evidence>
<keyword evidence="2" id="KW-1185">Reference proteome</keyword>
<name>A0A075A4Q9_OPIVI</name>
<dbReference type="GeneID" id="20327325"/>
<sequence>MCTSLTLFGKVENFRYTKQQLSKKTMREHLSCQNNGRHTNLVKNSITLRKSFQAIYELCRRLLKKRRCLVAAETVTISWDFRNISSLKRMSQRPFGFGNRWMDTYSCERAAPRTPGPGEKRYHHPVIPIQSAAVPHYAQ</sequence>
<evidence type="ECO:0000313" key="2">
    <source>
        <dbReference type="Proteomes" id="UP000054324"/>
    </source>
</evidence>
<accession>A0A075A4Q9</accession>
<dbReference type="CTD" id="20327325"/>
<dbReference type="KEGG" id="ovi:T265_13157"/>
<proteinExistence type="predicted"/>
<protein>
    <submittedName>
        <fullName evidence="1">Uncharacterized protein</fullName>
    </submittedName>
</protein>
<dbReference type="Proteomes" id="UP000054324">
    <property type="component" value="Unassembled WGS sequence"/>
</dbReference>
<dbReference type="EMBL" id="KL596659">
    <property type="protein sequence ID" value="KER30565.1"/>
    <property type="molecule type" value="Genomic_DNA"/>
</dbReference>
<organism evidence="1 2">
    <name type="scientific">Opisthorchis viverrini</name>
    <name type="common">Southeast Asian liver fluke</name>
    <dbReference type="NCBI Taxonomy" id="6198"/>
    <lineage>
        <taxon>Eukaryota</taxon>
        <taxon>Metazoa</taxon>
        <taxon>Spiralia</taxon>
        <taxon>Lophotrochozoa</taxon>
        <taxon>Platyhelminthes</taxon>
        <taxon>Trematoda</taxon>
        <taxon>Digenea</taxon>
        <taxon>Opisthorchiida</taxon>
        <taxon>Opisthorchiata</taxon>
        <taxon>Opisthorchiidae</taxon>
        <taxon>Opisthorchis</taxon>
    </lineage>
</organism>
<feature type="non-terminal residue" evidence="1">
    <location>
        <position position="139"/>
    </location>
</feature>
<dbReference type="OrthoDB" id="10586580at2759"/>
<dbReference type="RefSeq" id="XP_009165728.1">
    <property type="nucleotide sequence ID" value="XM_009167464.1"/>
</dbReference>
<dbReference type="AlphaFoldDB" id="A0A075A4Q9"/>
<dbReference type="STRING" id="6198.A0A075A4Q9"/>
<gene>
    <name evidence="1" type="ORF">T265_13157</name>
</gene>
<reference evidence="1 2" key="1">
    <citation type="submission" date="2013-11" db="EMBL/GenBank/DDBJ databases">
        <title>Opisthorchis viverrini - life in the bile duct.</title>
        <authorList>
            <person name="Young N.D."/>
            <person name="Nagarajan N."/>
            <person name="Lin S.J."/>
            <person name="Korhonen P.K."/>
            <person name="Jex A.R."/>
            <person name="Hall R.S."/>
            <person name="Safavi-Hemami H."/>
            <person name="Kaewkong W."/>
            <person name="Bertrand D."/>
            <person name="Gao S."/>
            <person name="Seet Q."/>
            <person name="Wongkham S."/>
            <person name="Teh B.T."/>
            <person name="Wongkham C."/>
            <person name="Intapan P.M."/>
            <person name="Maleewong W."/>
            <person name="Yang X."/>
            <person name="Hu M."/>
            <person name="Wang Z."/>
            <person name="Hofmann A."/>
            <person name="Sternberg P.W."/>
            <person name="Tan P."/>
            <person name="Wang J."/>
            <person name="Gasser R.B."/>
        </authorList>
    </citation>
    <scope>NUCLEOTIDE SEQUENCE [LARGE SCALE GENOMIC DNA]</scope>
</reference>